<dbReference type="InterPro" id="IPR004838">
    <property type="entry name" value="NHTrfase_class1_PyrdxlP-BS"/>
</dbReference>
<dbReference type="GeneID" id="61186128"/>
<evidence type="ECO:0000256" key="2">
    <source>
        <dbReference type="ARBA" id="ARBA00007441"/>
    </source>
</evidence>
<evidence type="ECO:0000256" key="6">
    <source>
        <dbReference type="RuleBase" id="RU000481"/>
    </source>
</evidence>
<dbReference type="InterPro" id="IPR050596">
    <property type="entry name" value="AspAT/PAT-like"/>
</dbReference>
<keyword evidence="3 6" id="KW-0032">Aminotransferase</keyword>
<dbReference type="Gene3D" id="3.40.640.10">
    <property type="entry name" value="Type I PLP-dependent aspartate aminotransferase-like (Major domain)"/>
    <property type="match status" value="1"/>
</dbReference>
<comment type="similarity">
    <text evidence="2 6">Belongs to the class-I pyridoxal-phosphate-dependent aminotransferase family.</text>
</comment>
<accession>A0AAE6M1D6</accession>
<evidence type="ECO:0000256" key="5">
    <source>
        <dbReference type="ARBA" id="ARBA00022898"/>
    </source>
</evidence>
<evidence type="ECO:0000313" key="8">
    <source>
        <dbReference type="EMBL" id="QEA32657.1"/>
    </source>
</evidence>
<evidence type="ECO:0000256" key="4">
    <source>
        <dbReference type="ARBA" id="ARBA00022679"/>
    </source>
</evidence>
<feature type="domain" description="Aminotransferase class I/classII large" evidence="7">
    <location>
        <begin position="30"/>
        <end position="385"/>
    </location>
</feature>
<dbReference type="EMBL" id="CP042374">
    <property type="protein sequence ID" value="QEA32657.1"/>
    <property type="molecule type" value="Genomic_DNA"/>
</dbReference>
<dbReference type="Pfam" id="PF00155">
    <property type="entry name" value="Aminotran_1_2"/>
    <property type="match status" value="1"/>
</dbReference>
<evidence type="ECO:0000256" key="3">
    <source>
        <dbReference type="ARBA" id="ARBA00022576"/>
    </source>
</evidence>
<dbReference type="GO" id="GO:0030170">
    <property type="term" value="F:pyridoxal phosphate binding"/>
    <property type="evidence" value="ECO:0007669"/>
    <property type="project" value="InterPro"/>
</dbReference>
<keyword evidence="4 6" id="KW-0808">Transferase</keyword>
<keyword evidence="5" id="KW-0663">Pyridoxal phosphate</keyword>
<dbReference type="SUPFAM" id="SSF53383">
    <property type="entry name" value="PLP-dependent transferases"/>
    <property type="match status" value="1"/>
</dbReference>
<dbReference type="InterPro" id="IPR015421">
    <property type="entry name" value="PyrdxlP-dep_Trfase_major"/>
</dbReference>
<dbReference type="InterPro" id="IPR015422">
    <property type="entry name" value="PyrdxlP-dep_Trfase_small"/>
</dbReference>
<dbReference type="RefSeq" id="WP_014974479.1">
    <property type="nucleotide sequence ID" value="NZ_CP042374.1"/>
</dbReference>
<gene>
    <name evidence="8" type="ORF">FGL89_00145</name>
</gene>
<dbReference type="OMA" id="PRDFKLC"/>
<organism evidence="8 9">
    <name type="scientific">Leuconostoc carnosum</name>
    <dbReference type="NCBI Taxonomy" id="1252"/>
    <lineage>
        <taxon>Bacteria</taxon>
        <taxon>Bacillati</taxon>
        <taxon>Bacillota</taxon>
        <taxon>Bacilli</taxon>
        <taxon>Lactobacillales</taxon>
        <taxon>Lactobacillaceae</taxon>
        <taxon>Leuconostoc</taxon>
    </lineage>
</organism>
<reference evidence="8 9" key="1">
    <citation type="submission" date="2019-06" db="EMBL/GenBank/DDBJ databases">
        <title>Genome analyses of bacteria isolated from kimchi.</title>
        <authorList>
            <person name="Lee S."/>
            <person name="Ahn S."/>
            <person name="Roh S."/>
        </authorList>
    </citation>
    <scope>NUCLEOTIDE SEQUENCE [LARGE SCALE GENOMIC DNA]</scope>
    <source>
        <strain evidence="8 9">CBA3620</strain>
    </source>
</reference>
<evidence type="ECO:0000256" key="1">
    <source>
        <dbReference type="ARBA" id="ARBA00001933"/>
    </source>
</evidence>
<evidence type="ECO:0000259" key="7">
    <source>
        <dbReference type="Pfam" id="PF00155"/>
    </source>
</evidence>
<evidence type="ECO:0000313" key="9">
    <source>
        <dbReference type="Proteomes" id="UP000321332"/>
    </source>
</evidence>
<dbReference type="PANTHER" id="PTHR46383">
    <property type="entry name" value="ASPARTATE AMINOTRANSFERASE"/>
    <property type="match status" value="1"/>
</dbReference>
<name>A0AAE6M1D6_LEUCA</name>
<dbReference type="Gene3D" id="3.90.1150.10">
    <property type="entry name" value="Aspartate Aminotransferase, domain 1"/>
    <property type="match status" value="1"/>
</dbReference>
<dbReference type="PROSITE" id="PS00105">
    <property type="entry name" value="AA_TRANSFER_CLASS_1"/>
    <property type="match status" value="1"/>
</dbReference>
<dbReference type="InterPro" id="IPR004839">
    <property type="entry name" value="Aminotransferase_I/II_large"/>
</dbReference>
<dbReference type="InterPro" id="IPR015424">
    <property type="entry name" value="PyrdxlP-dep_Trfase"/>
</dbReference>
<dbReference type="PANTHER" id="PTHR46383:SF1">
    <property type="entry name" value="ASPARTATE AMINOTRANSFERASE"/>
    <property type="match status" value="1"/>
</dbReference>
<dbReference type="Proteomes" id="UP000321332">
    <property type="component" value="Chromosome"/>
</dbReference>
<proteinExistence type="inferred from homology"/>
<dbReference type="EC" id="2.6.1.-" evidence="6"/>
<dbReference type="AlphaFoldDB" id="A0AAE6M1D6"/>
<dbReference type="GO" id="GO:0008483">
    <property type="term" value="F:transaminase activity"/>
    <property type="evidence" value="ECO:0007669"/>
    <property type="project" value="UniProtKB-KW"/>
</dbReference>
<dbReference type="CDD" id="cd00609">
    <property type="entry name" value="AAT_like"/>
    <property type="match status" value="1"/>
</dbReference>
<comment type="cofactor">
    <cofactor evidence="1 6">
        <name>pyridoxal 5'-phosphate</name>
        <dbReference type="ChEBI" id="CHEBI:597326"/>
    </cofactor>
</comment>
<dbReference type="GO" id="GO:0006520">
    <property type="term" value="P:amino acid metabolic process"/>
    <property type="evidence" value="ECO:0007669"/>
    <property type="project" value="InterPro"/>
</dbReference>
<sequence>MISKRAQAISPAATLAMSKLAKDMQTDGIDVINLGVGESDFQTPENITTAAIAAIQADKTSFYTPAGGLDELKQAIVDDVKRRYDAVIARNNVVVTTGAKLSLYALMQVLINPNDVVVSAAPLWVSYVEQIKLAGGQLKTIQANNIALKLTRADLEMVSDPIKVVIVNSPTNPTGAVYTRDEITDILDWAKTRDTYVILDEIYGQLVYNGTQFTSGLQLQELEDSHMIIVDGVSKSYAMTGWRIGWTLASSEIIAAMNKLVGHLTSNPTAVAQYAAIAALTGPQDAIESMRLAYEQRLNTTFDRLNNVPGLHVAVKPQGAFYLFPKVSDNILSAAGVSSTYELSLKILQEAHVALPAGEGFGMPGYLRMGYAKDQAVLDEAIQRLTIFFKQYI</sequence>
<protein>
    <recommendedName>
        <fullName evidence="6">Aminotransferase</fullName>
        <ecNumber evidence="6">2.6.1.-</ecNumber>
    </recommendedName>
</protein>